<dbReference type="EMBL" id="JARTCD010000004">
    <property type="protein sequence ID" value="KAJ8662777.1"/>
    <property type="molecule type" value="Genomic_DNA"/>
</dbReference>
<proteinExistence type="predicted"/>
<evidence type="ECO:0000313" key="9">
    <source>
        <dbReference type="Proteomes" id="UP001234581"/>
    </source>
</evidence>
<dbReference type="AlphaFoldDB" id="A0AAD7VD22"/>
<feature type="region of interest" description="Disordered" evidence="5">
    <location>
        <begin position="238"/>
        <end position="261"/>
    </location>
</feature>
<evidence type="ECO:0000259" key="7">
    <source>
        <dbReference type="Pfam" id="PF12632"/>
    </source>
</evidence>
<evidence type="ECO:0000256" key="4">
    <source>
        <dbReference type="ARBA" id="ARBA00023136"/>
    </source>
</evidence>
<dbReference type="GeneID" id="83209159"/>
<feature type="region of interest" description="Disordered" evidence="5">
    <location>
        <begin position="470"/>
        <end position="492"/>
    </location>
</feature>
<accession>A0AAD7VD22</accession>
<evidence type="ECO:0000256" key="5">
    <source>
        <dbReference type="SAM" id="MobiDB-lite"/>
    </source>
</evidence>
<dbReference type="GO" id="GO:0017022">
    <property type="term" value="F:myosin binding"/>
    <property type="evidence" value="ECO:0007669"/>
    <property type="project" value="InterPro"/>
</dbReference>
<keyword evidence="4 6" id="KW-0472">Membrane</keyword>
<feature type="compositionally biased region" description="Low complexity" evidence="5">
    <location>
        <begin position="483"/>
        <end position="492"/>
    </location>
</feature>
<evidence type="ECO:0000256" key="3">
    <source>
        <dbReference type="ARBA" id="ARBA00022989"/>
    </source>
</evidence>
<sequence length="533" mass="60119">MANLLAFLCPSVLHAVMFVALGTLVFLSIPTPTVQPIPSAYRFRDYALAKTSQFFTHAARFALVVLLPLGIQVLELVQTFLSSSLPDSEETAFEEQFKYLIVTSSLLSEFPSLTGTTSTTLASTQLHHHHHHPSSSSRENILTQGLMITFVSTLLLSLIGYQIVPVYVLGISMVTIHGAVYSVLRRYQRRCKIRSIHSTALGLLRDLVIECEQSDAMVMRIIDQSRQLNAIHQGDTLAPPNDISSASSPTTPVTASSSRRVADTRRALTHIFNSQWAHWVSALRRLESFSHQGNLSRFRDMYNIIPVAHQQNGSTEEQMHVIHWKRRECLVHLLALDVMTLEHDSDRLDYESHWEVVIKVMGNLVDEYKRHVPTLREHLISSTEVYEDDDERPTRPADPRVNVLLHQYAAFEKHVRNIQSKLLLCRQDTQCNQQNQSLERIGDRLSMIEQDITQMLTQWEETTEAYRKLSTASHALPSPPSSPAGSNNSNKPFMRRSMLTAAAVACFLENKRSREKPLHSTTPSPPPPSSSSC</sequence>
<reference evidence="8 9" key="1">
    <citation type="submission" date="2023-03" db="EMBL/GenBank/DDBJ databases">
        <title>Genome sequence of Lichtheimia ornata CBS 291.66.</title>
        <authorList>
            <person name="Mohabir J.T."/>
            <person name="Shea T.P."/>
            <person name="Kurbessoian T."/>
            <person name="Berby B."/>
            <person name="Fontaine J."/>
            <person name="Livny J."/>
            <person name="Gnirke A."/>
            <person name="Stajich J.E."/>
            <person name="Cuomo C.A."/>
        </authorList>
    </citation>
    <scope>NUCLEOTIDE SEQUENCE [LARGE SCALE GENOMIC DNA]</scope>
    <source>
        <strain evidence="8">CBS 291.66</strain>
    </source>
</reference>
<evidence type="ECO:0000256" key="1">
    <source>
        <dbReference type="ARBA" id="ARBA00004308"/>
    </source>
</evidence>
<protein>
    <recommendedName>
        <fullName evidence="7">Myosin-binding domain-containing protein</fullName>
    </recommendedName>
</protein>
<feature type="transmembrane region" description="Helical" evidence="6">
    <location>
        <begin position="12"/>
        <end position="34"/>
    </location>
</feature>
<keyword evidence="9" id="KW-1185">Reference proteome</keyword>
<feature type="compositionally biased region" description="Low complexity" evidence="5">
    <location>
        <begin position="244"/>
        <end position="259"/>
    </location>
</feature>
<feature type="region of interest" description="Disordered" evidence="5">
    <location>
        <begin position="510"/>
        <end position="533"/>
    </location>
</feature>
<keyword evidence="2 6" id="KW-0812">Transmembrane</keyword>
<gene>
    <name evidence="8" type="ORF">O0I10_001741</name>
</gene>
<name>A0AAD7VD22_9FUNG</name>
<evidence type="ECO:0000313" key="8">
    <source>
        <dbReference type="EMBL" id="KAJ8662777.1"/>
    </source>
</evidence>
<feature type="compositionally biased region" description="Pro residues" evidence="5">
    <location>
        <begin position="523"/>
        <end position="533"/>
    </location>
</feature>
<dbReference type="InterPro" id="IPR026859">
    <property type="entry name" value="Myosin-bd"/>
</dbReference>
<dbReference type="RefSeq" id="XP_058347690.1">
    <property type="nucleotide sequence ID" value="XM_058481833.1"/>
</dbReference>
<keyword evidence="3 6" id="KW-1133">Transmembrane helix</keyword>
<evidence type="ECO:0000256" key="2">
    <source>
        <dbReference type="ARBA" id="ARBA00022692"/>
    </source>
</evidence>
<feature type="domain" description="Myosin-binding" evidence="7">
    <location>
        <begin position="178"/>
        <end position="407"/>
    </location>
</feature>
<dbReference type="Proteomes" id="UP001234581">
    <property type="component" value="Unassembled WGS sequence"/>
</dbReference>
<dbReference type="Pfam" id="PF12632">
    <property type="entry name" value="Vezatin"/>
    <property type="match status" value="1"/>
</dbReference>
<dbReference type="GO" id="GO:0012505">
    <property type="term" value="C:endomembrane system"/>
    <property type="evidence" value="ECO:0007669"/>
    <property type="project" value="UniProtKB-SubCell"/>
</dbReference>
<feature type="transmembrane region" description="Helical" evidence="6">
    <location>
        <begin position="54"/>
        <end position="74"/>
    </location>
</feature>
<feature type="transmembrane region" description="Helical" evidence="6">
    <location>
        <begin position="166"/>
        <end position="184"/>
    </location>
</feature>
<comment type="caution">
    <text evidence="8">The sequence shown here is derived from an EMBL/GenBank/DDBJ whole genome shotgun (WGS) entry which is preliminary data.</text>
</comment>
<comment type="subcellular location">
    <subcellularLocation>
        <location evidence="1">Endomembrane system</location>
    </subcellularLocation>
</comment>
<evidence type="ECO:0000256" key="6">
    <source>
        <dbReference type="SAM" id="Phobius"/>
    </source>
</evidence>
<organism evidence="8 9">
    <name type="scientific">Lichtheimia ornata</name>
    <dbReference type="NCBI Taxonomy" id="688661"/>
    <lineage>
        <taxon>Eukaryota</taxon>
        <taxon>Fungi</taxon>
        <taxon>Fungi incertae sedis</taxon>
        <taxon>Mucoromycota</taxon>
        <taxon>Mucoromycotina</taxon>
        <taxon>Mucoromycetes</taxon>
        <taxon>Mucorales</taxon>
        <taxon>Lichtheimiaceae</taxon>
        <taxon>Lichtheimia</taxon>
    </lineage>
</organism>